<evidence type="ECO:0000259" key="7">
    <source>
        <dbReference type="PROSITE" id="PS50109"/>
    </source>
</evidence>
<dbReference type="Gene3D" id="3.30.565.10">
    <property type="entry name" value="Histidine kinase-like ATPase, C-terminal domain"/>
    <property type="match status" value="1"/>
</dbReference>
<dbReference type="SUPFAM" id="SSF47384">
    <property type="entry name" value="Homodimeric domain of signal transducing histidine kinase"/>
    <property type="match status" value="1"/>
</dbReference>
<keyword evidence="5" id="KW-0418">Kinase</keyword>
<dbReference type="CDD" id="cd00082">
    <property type="entry name" value="HisKA"/>
    <property type="match status" value="1"/>
</dbReference>
<dbReference type="InterPro" id="IPR005467">
    <property type="entry name" value="His_kinase_dom"/>
</dbReference>
<sequence>MSEKDGSVVSTQESSGEPIGHEVPQNLRLDPLAEFPASFLELFAEALVIFGPDGKVCLANRLGERLMAGRPSLERQARLDVHPIATRCEGVDSDWVLCEWREPWIRQDLVPVWGDPWTHLAVCRRESALRWIAFVRARLAPQSTGEGGDVEIWRDRARRAERRLIQVQKEKEEFAYLAAHDLNEPLRKIVSYLELLVGRWGPNLDDDSRGFLEIVSNGVERLQTMIRDLRAYSRLGFSQIVPNTDLNETLSRALAELETEIHRSGAVLDTEPLPVAPCDGDHMGRVFFLLLDNALKFVADRKPAISIRAGEKGDCWRIAISDNGIGLGSSCHERIFKPFKRLHDRYKYPGNGMGLAICKKIVEQHGGRIGVESTLGQGATFWFTLPKSVSAASQDREPS</sequence>
<dbReference type="GO" id="GO:0000155">
    <property type="term" value="F:phosphorelay sensor kinase activity"/>
    <property type="evidence" value="ECO:0007669"/>
    <property type="project" value="InterPro"/>
</dbReference>
<evidence type="ECO:0000313" key="8">
    <source>
        <dbReference type="EMBL" id="QTD50578.1"/>
    </source>
</evidence>
<evidence type="ECO:0000313" key="9">
    <source>
        <dbReference type="Proteomes" id="UP000663929"/>
    </source>
</evidence>
<dbReference type="EMBL" id="CP071793">
    <property type="protein sequence ID" value="QTD50578.1"/>
    <property type="molecule type" value="Genomic_DNA"/>
</dbReference>
<dbReference type="SUPFAM" id="SSF55874">
    <property type="entry name" value="ATPase domain of HSP90 chaperone/DNA topoisomerase II/histidine kinase"/>
    <property type="match status" value="1"/>
</dbReference>
<name>A0A8A4TNQ8_SULCO</name>
<gene>
    <name evidence="8" type="ORF">J3U87_33760</name>
</gene>
<dbReference type="Pfam" id="PF00512">
    <property type="entry name" value="HisKA"/>
    <property type="match status" value="1"/>
</dbReference>
<dbReference type="InterPro" id="IPR050351">
    <property type="entry name" value="BphY/WalK/GraS-like"/>
</dbReference>
<keyword evidence="4" id="KW-0808">Transferase</keyword>
<feature type="region of interest" description="Disordered" evidence="6">
    <location>
        <begin position="1"/>
        <end position="23"/>
    </location>
</feature>
<dbReference type="RefSeq" id="WP_237380397.1">
    <property type="nucleotide sequence ID" value="NZ_CP071793.1"/>
</dbReference>
<dbReference type="GO" id="GO:0030295">
    <property type="term" value="F:protein kinase activator activity"/>
    <property type="evidence" value="ECO:0007669"/>
    <property type="project" value="TreeGrafter"/>
</dbReference>
<evidence type="ECO:0000256" key="5">
    <source>
        <dbReference type="ARBA" id="ARBA00022777"/>
    </source>
</evidence>
<protein>
    <recommendedName>
        <fullName evidence="2">histidine kinase</fullName>
        <ecNumber evidence="2">2.7.13.3</ecNumber>
    </recommendedName>
</protein>
<evidence type="ECO:0000256" key="2">
    <source>
        <dbReference type="ARBA" id="ARBA00012438"/>
    </source>
</evidence>
<dbReference type="PANTHER" id="PTHR42878">
    <property type="entry name" value="TWO-COMPONENT HISTIDINE KINASE"/>
    <property type="match status" value="1"/>
</dbReference>
<dbReference type="EC" id="2.7.13.3" evidence="2"/>
<evidence type="ECO:0000256" key="4">
    <source>
        <dbReference type="ARBA" id="ARBA00022679"/>
    </source>
</evidence>
<dbReference type="Proteomes" id="UP000663929">
    <property type="component" value="Chromosome"/>
</dbReference>
<dbReference type="FunFam" id="3.30.565.10:FF:000006">
    <property type="entry name" value="Sensor histidine kinase WalK"/>
    <property type="match status" value="1"/>
</dbReference>
<dbReference type="SMART" id="SM00388">
    <property type="entry name" value="HisKA"/>
    <property type="match status" value="1"/>
</dbReference>
<dbReference type="InterPro" id="IPR036890">
    <property type="entry name" value="HATPase_C_sf"/>
</dbReference>
<proteinExistence type="predicted"/>
<feature type="domain" description="Histidine kinase" evidence="7">
    <location>
        <begin position="177"/>
        <end position="389"/>
    </location>
</feature>
<organism evidence="8 9">
    <name type="scientific">Sulfidibacter corallicola</name>
    <dbReference type="NCBI Taxonomy" id="2818388"/>
    <lineage>
        <taxon>Bacteria</taxon>
        <taxon>Pseudomonadati</taxon>
        <taxon>Acidobacteriota</taxon>
        <taxon>Holophagae</taxon>
        <taxon>Acanthopleuribacterales</taxon>
        <taxon>Acanthopleuribacteraceae</taxon>
        <taxon>Sulfidibacter</taxon>
    </lineage>
</organism>
<dbReference type="PANTHER" id="PTHR42878:SF15">
    <property type="entry name" value="BACTERIOPHYTOCHROME"/>
    <property type="match status" value="1"/>
</dbReference>
<dbReference type="GO" id="GO:0007234">
    <property type="term" value="P:osmosensory signaling via phosphorelay pathway"/>
    <property type="evidence" value="ECO:0007669"/>
    <property type="project" value="TreeGrafter"/>
</dbReference>
<keyword evidence="9" id="KW-1185">Reference proteome</keyword>
<dbReference type="Gene3D" id="1.10.287.130">
    <property type="match status" value="1"/>
</dbReference>
<reference evidence="8" key="1">
    <citation type="submission" date="2021-03" db="EMBL/GenBank/DDBJ databases">
        <title>Acanthopleuribacteraceae sp. M133.</title>
        <authorList>
            <person name="Wang G."/>
        </authorList>
    </citation>
    <scope>NUCLEOTIDE SEQUENCE</scope>
    <source>
        <strain evidence="8">M133</strain>
    </source>
</reference>
<dbReference type="PRINTS" id="PR00344">
    <property type="entry name" value="BCTRLSENSOR"/>
</dbReference>
<dbReference type="GO" id="GO:0000156">
    <property type="term" value="F:phosphorelay response regulator activity"/>
    <property type="evidence" value="ECO:0007669"/>
    <property type="project" value="TreeGrafter"/>
</dbReference>
<dbReference type="SMART" id="SM00387">
    <property type="entry name" value="HATPase_c"/>
    <property type="match status" value="1"/>
</dbReference>
<evidence type="ECO:0000256" key="6">
    <source>
        <dbReference type="SAM" id="MobiDB-lite"/>
    </source>
</evidence>
<evidence type="ECO:0000256" key="3">
    <source>
        <dbReference type="ARBA" id="ARBA00022553"/>
    </source>
</evidence>
<dbReference type="KEGG" id="scor:J3U87_33760"/>
<dbReference type="InterPro" id="IPR003594">
    <property type="entry name" value="HATPase_dom"/>
</dbReference>
<dbReference type="InterPro" id="IPR036097">
    <property type="entry name" value="HisK_dim/P_sf"/>
</dbReference>
<dbReference type="InterPro" id="IPR004358">
    <property type="entry name" value="Sig_transdc_His_kin-like_C"/>
</dbReference>
<dbReference type="PROSITE" id="PS50109">
    <property type="entry name" value="HIS_KIN"/>
    <property type="match status" value="1"/>
</dbReference>
<dbReference type="InterPro" id="IPR003661">
    <property type="entry name" value="HisK_dim/P_dom"/>
</dbReference>
<dbReference type="AlphaFoldDB" id="A0A8A4TNQ8"/>
<dbReference type="Pfam" id="PF02518">
    <property type="entry name" value="HATPase_c"/>
    <property type="match status" value="1"/>
</dbReference>
<keyword evidence="3" id="KW-0597">Phosphoprotein</keyword>
<comment type="catalytic activity">
    <reaction evidence="1">
        <text>ATP + protein L-histidine = ADP + protein N-phospho-L-histidine.</text>
        <dbReference type="EC" id="2.7.13.3"/>
    </reaction>
</comment>
<accession>A0A8A4TNQ8</accession>
<evidence type="ECO:0000256" key="1">
    <source>
        <dbReference type="ARBA" id="ARBA00000085"/>
    </source>
</evidence>